<dbReference type="PROSITE" id="PS50977">
    <property type="entry name" value="HTH_TETR_2"/>
    <property type="match status" value="1"/>
</dbReference>
<dbReference type="PANTHER" id="PTHR30055:SF234">
    <property type="entry name" value="HTH-TYPE TRANSCRIPTIONAL REGULATOR BETI"/>
    <property type="match status" value="1"/>
</dbReference>
<reference evidence="5" key="1">
    <citation type="submission" date="2020-05" db="EMBL/GenBank/DDBJ databases">
        <authorList>
            <person name="Chiriac C."/>
            <person name="Salcher M."/>
            <person name="Ghai R."/>
            <person name="Kavagutti S V."/>
        </authorList>
    </citation>
    <scope>NUCLEOTIDE SEQUENCE</scope>
</reference>
<dbReference type="GO" id="GO:0000976">
    <property type="term" value="F:transcription cis-regulatory region binding"/>
    <property type="evidence" value="ECO:0007669"/>
    <property type="project" value="TreeGrafter"/>
</dbReference>
<dbReference type="InterPro" id="IPR009057">
    <property type="entry name" value="Homeodomain-like_sf"/>
</dbReference>
<protein>
    <submittedName>
        <fullName evidence="5">Unannotated protein</fullName>
    </submittedName>
</protein>
<evidence type="ECO:0000259" key="4">
    <source>
        <dbReference type="PROSITE" id="PS50977"/>
    </source>
</evidence>
<dbReference type="Gene3D" id="1.10.357.10">
    <property type="entry name" value="Tetracycline Repressor, domain 2"/>
    <property type="match status" value="1"/>
</dbReference>
<sequence>MLSAQRERLLIAATELLAAHGYSAMSAKEICRRAGASLTNFYQCFETKEACVFAAYDRFIDVLITRLVAISDAGIAWEEYIWAIVREYLDVLRADPVVARAFQVEMDALGAEARRRRRESLTALAQLARDTFEQRDPSRVVDMPLDAYLNVVYGVRQMASDAIEDGDPTFERLALERSTWLARFLGAEL</sequence>
<keyword evidence="2" id="KW-0238">DNA-binding</keyword>
<name>A0A6J6RHX5_9ZZZZ</name>
<proteinExistence type="predicted"/>
<dbReference type="AlphaFoldDB" id="A0A6J6RHX5"/>
<keyword evidence="1" id="KW-0805">Transcription regulation</keyword>
<dbReference type="InterPro" id="IPR050109">
    <property type="entry name" value="HTH-type_TetR-like_transc_reg"/>
</dbReference>
<gene>
    <name evidence="5" type="ORF">UFOPK2579_01986</name>
</gene>
<dbReference type="Gene3D" id="1.10.10.60">
    <property type="entry name" value="Homeodomain-like"/>
    <property type="match status" value="1"/>
</dbReference>
<feature type="domain" description="HTH tetR-type" evidence="4">
    <location>
        <begin position="3"/>
        <end position="63"/>
    </location>
</feature>
<evidence type="ECO:0000256" key="3">
    <source>
        <dbReference type="ARBA" id="ARBA00023163"/>
    </source>
</evidence>
<evidence type="ECO:0000256" key="2">
    <source>
        <dbReference type="ARBA" id="ARBA00023125"/>
    </source>
</evidence>
<accession>A0A6J6RHX5</accession>
<keyword evidence="3" id="KW-0804">Transcription</keyword>
<dbReference type="SUPFAM" id="SSF46689">
    <property type="entry name" value="Homeodomain-like"/>
    <property type="match status" value="1"/>
</dbReference>
<dbReference type="PANTHER" id="PTHR30055">
    <property type="entry name" value="HTH-TYPE TRANSCRIPTIONAL REGULATOR RUTR"/>
    <property type="match status" value="1"/>
</dbReference>
<dbReference type="GO" id="GO:0003700">
    <property type="term" value="F:DNA-binding transcription factor activity"/>
    <property type="evidence" value="ECO:0007669"/>
    <property type="project" value="TreeGrafter"/>
</dbReference>
<evidence type="ECO:0000313" key="5">
    <source>
        <dbReference type="EMBL" id="CAB4721138.1"/>
    </source>
</evidence>
<dbReference type="Pfam" id="PF00440">
    <property type="entry name" value="TetR_N"/>
    <property type="match status" value="1"/>
</dbReference>
<evidence type="ECO:0000256" key="1">
    <source>
        <dbReference type="ARBA" id="ARBA00023015"/>
    </source>
</evidence>
<dbReference type="EMBL" id="CAEZXR010000259">
    <property type="protein sequence ID" value="CAB4721138.1"/>
    <property type="molecule type" value="Genomic_DNA"/>
</dbReference>
<dbReference type="InterPro" id="IPR001647">
    <property type="entry name" value="HTH_TetR"/>
</dbReference>
<organism evidence="5">
    <name type="scientific">freshwater metagenome</name>
    <dbReference type="NCBI Taxonomy" id="449393"/>
    <lineage>
        <taxon>unclassified sequences</taxon>
        <taxon>metagenomes</taxon>
        <taxon>ecological metagenomes</taxon>
    </lineage>
</organism>